<organism evidence="2">
    <name type="scientific">Jonesiaceae bacterium BS-20</name>
    <dbReference type="NCBI Taxonomy" id="3120821"/>
    <lineage>
        <taxon>Bacteria</taxon>
        <taxon>Bacillati</taxon>
        <taxon>Actinomycetota</taxon>
        <taxon>Actinomycetes</taxon>
        <taxon>Micrococcales</taxon>
        <taxon>Jonesiaceae</taxon>
    </lineage>
</organism>
<dbReference type="AlphaFoldDB" id="A0AAU7DUT1"/>
<name>A0AAU7DUT1_9MICO</name>
<gene>
    <name evidence="2" type="ORF">V5R04_01540</name>
</gene>
<evidence type="ECO:0000313" key="2">
    <source>
        <dbReference type="EMBL" id="XBH21937.1"/>
    </source>
</evidence>
<accession>A0AAU7DUT1</accession>
<sequence>MSRNITSATAGLGAAFATGGVVVFSAVTTTGRFLIPVVSLVLFALAGFLLHPRLTHK</sequence>
<evidence type="ECO:0000256" key="1">
    <source>
        <dbReference type="SAM" id="Phobius"/>
    </source>
</evidence>
<dbReference type="EMBL" id="CP146203">
    <property type="protein sequence ID" value="XBH21937.1"/>
    <property type="molecule type" value="Genomic_DNA"/>
</dbReference>
<keyword evidence="1" id="KW-1133">Transmembrane helix</keyword>
<feature type="transmembrane region" description="Helical" evidence="1">
    <location>
        <begin position="33"/>
        <end position="51"/>
    </location>
</feature>
<proteinExistence type="predicted"/>
<reference evidence="2" key="1">
    <citation type="submission" date="2024-02" db="EMBL/GenBank/DDBJ databases">
        <title>Tomenella chthoni gen. nov. sp. nov., a member of the family Jonesiaceae isolated from bat guano.</title>
        <authorList>
            <person name="Miller S.L."/>
            <person name="King J."/>
            <person name="Sankaranarayanan K."/>
            <person name="Lawson P.A."/>
        </authorList>
    </citation>
    <scope>NUCLEOTIDE SEQUENCE</scope>
    <source>
        <strain evidence="2">BS-20</strain>
    </source>
</reference>
<feature type="transmembrane region" description="Helical" evidence="1">
    <location>
        <begin position="7"/>
        <end position="27"/>
    </location>
</feature>
<keyword evidence="1" id="KW-0472">Membrane</keyword>
<protein>
    <submittedName>
        <fullName evidence="2">Uncharacterized protein</fullName>
    </submittedName>
</protein>
<keyword evidence="1" id="KW-0812">Transmembrane</keyword>